<evidence type="ECO:0000256" key="6">
    <source>
        <dbReference type="ARBA" id="ARBA00022833"/>
    </source>
</evidence>
<evidence type="ECO:0000256" key="1">
    <source>
        <dbReference type="ARBA" id="ARBA00004123"/>
    </source>
</evidence>
<dbReference type="SUPFAM" id="SSF54928">
    <property type="entry name" value="RNA-binding domain, RBD"/>
    <property type="match status" value="1"/>
</dbReference>
<evidence type="ECO:0000313" key="12">
    <source>
        <dbReference type="Proteomes" id="UP000009183"/>
    </source>
</evidence>
<dbReference type="GO" id="GO:0043488">
    <property type="term" value="P:regulation of mRNA stability"/>
    <property type="evidence" value="ECO:0007669"/>
    <property type="project" value="InterPro"/>
</dbReference>
<dbReference type="GO" id="GO:0008143">
    <property type="term" value="F:poly(A) binding"/>
    <property type="evidence" value="ECO:0000318"/>
    <property type="project" value="GO_Central"/>
</dbReference>
<evidence type="ECO:0000256" key="8">
    <source>
        <dbReference type="PROSITE-ProRule" id="PRU00176"/>
    </source>
</evidence>
<dbReference type="GO" id="GO:0008270">
    <property type="term" value="F:zinc ion binding"/>
    <property type="evidence" value="ECO:0007669"/>
    <property type="project" value="UniProtKB-KW"/>
</dbReference>
<dbReference type="SMART" id="SM00360">
    <property type="entry name" value="RRM"/>
    <property type="match status" value="1"/>
</dbReference>
<evidence type="ECO:0000256" key="9">
    <source>
        <dbReference type="SAM" id="MobiDB-lite"/>
    </source>
</evidence>
<keyword evidence="7" id="KW-0539">Nucleus</keyword>
<dbReference type="AlphaFoldDB" id="F6H2W6"/>
<sequence>MTIVHHTVSRGTLRHPEEDIEPRTVYVTNVHFAATKEALSNHFAKCGLVVNVVILTDETIAQPKRSAFITFASVESVNKALALSGTSFFSRTVKVFRKADMATGKSAPPQDAGMPVQARFTHIKGKIAVDRPLYSTPHLQWRRESIPTPSEPSASANIQEKSPSESSASANIQKKSTAGSGSQQPFPS</sequence>
<dbReference type="PROSITE" id="PS50102">
    <property type="entry name" value="RRM"/>
    <property type="match status" value="1"/>
</dbReference>
<accession>F6H2W6</accession>
<feature type="region of interest" description="Disordered" evidence="9">
    <location>
        <begin position="144"/>
        <end position="188"/>
    </location>
</feature>
<evidence type="ECO:0000256" key="2">
    <source>
        <dbReference type="ARBA" id="ARBA00008423"/>
    </source>
</evidence>
<dbReference type="InParanoid" id="F6H2W6"/>
<dbReference type="PaxDb" id="29760-VIT_04s0008g03030.t01"/>
<evidence type="ECO:0000256" key="4">
    <source>
        <dbReference type="ARBA" id="ARBA00022737"/>
    </source>
</evidence>
<keyword evidence="8" id="KW-0694">RNA-binding</keyword>
<keyword evidence="5" id="KW-0863">Zinc-finger</keyword>
<dbReference type="InterPro" id="IPR040366">
    <property type="entry name" value="Nab2/ZC3H14"/>
</dbReference>
<dbReference type="Pfam" id="PF00076">
    <property type="entry name" value="RRM_1"/>
    <property type="match status" value="1"/>
</dbReference>
<dbReference type="InterPro" id="IPR035979">
    <property type="entry name" value="RBD_domain_sf"/>
</dbReference>
<organism evidence="11 12">
    <name type="scientific">Vitis vinifera</name>
    <name type="common">Grape</name>
    <dbReference type="NCBI Taxonomy" id="29760"/>
    <lineage>
        <taxon>Eukaryota</taxon>
        <taxon>Viridiplantae</taxon>
        <taxon>Streptophyta</taxon>
        <taxon>Embryophyta</taxon>
        <taxon>Tracheophyta</taxon>
        <taxon>Spermatophyta</taxon>
        <taxon>Magnoliopsida</taxon>
        <taxon>eudicotyledons</taxon>
        <taxon>Gunneridae</taxon>
        <taxon>Pentapetalae</taxon>
        <taxon>rosids</taxon>
        <taxon>Vitales</taxon>
        <taxon>Vitaceae</taxon>
        <taxon>Viteae</taxon>
        <taxon>Vitis</taxon>
    </lineage>
</organism>
<reference evidence="12" key="1">
    <citation type="journal article" date="2007" name="Nature">
        <title>The grapevine genome sequence suggests ancestral hexaploidization in major angiosperm phyla.</title>
        <authorList>
            <consortium name="The French-Italian Public Consortium for Grapevine Genome Characterization."/>
            <person name="Jaillon O."/>
            <person name="Aury J.-M."/>
            <person name="Noel B."/>
            <person name="Policriti A."/>
            <person name="Clepet C."/>
            <person name="Casagrande A."/>
            <person name="Choisne N."/>
            <person name="Aubourg S."/>
            <person name="Vitulo N."/>
            <person name="Jubin C."/>
            <person name="Vezzi A."/>
            <person name="Legeai F."/>
            <person name="Hugueney P."/>
            <person name="Dasilva C."/>
            <person name="Horner D."/>
            <person name="Mica E."/>
            <person name="Jublot D."/>
            <person name="Poulain J."/>
            <person name="Bruyere C."/>
            <person name="Billault A."/>
            <person name="Segurens B."/>
            <person name="Gouyvenoux M."/>
            <person name="Ugarte E."/>
            <person name="Cattonaro F."/>
            <person name="Anthouard V."/>
            <person name="Vico V."/>
            <person name="Del Fabbro C."/>
            <person name="Alaux M."/>
            <person name="Di Gaspero G."/>
            <person name="Dumas V."/>
            <person name="Felice N."/>
            <person name="Paillard S."/>
            <person name="Juman I."/>
            <person name="Moroldo M."/>
            <person name="Scalabrin S."/>
            <person name="Canaguier A."/>
            <person name="Le Clainche I."/>
            <person name="Malacrida G."/>
            <person name="Durand E."/>
            <person name="Pesole G."/>
            <person name="Laucou V."/>
            <person name="Chatelet P."/>
            <person name="Merdinoglu D."/>
            <person name="Delledonne M."/>
            <person name="Pezzotti M."/>
            <person name="Lecharny A."/>
            <person name="Scarpelli C."/>
            <person name="Artiguenave F."/>
            <person name="Pe M.E."/>
            <person name="Valle G."/>
            <person name="Morgante M."/>
            <person name="Caboche M."/>
            <person name="Adam-Blondon A.-F."/>
            <person name="Weissenbach J."/>
            <person name="Quetier F."/>
            <person name="Wincker P."/>
        </authorList>
    </citation>
    <scope>NUCLEOTIDE SEQUENCE [LARGE SCALE GENOMIC DNA]</scope>
    <source>
        <strain evidence="12">cv. Pinot noir / PN40024</strain>
    </source>
</reference>
<proteinExistence type="inferred from homology"/>
<dbReference type="Gene3D" id="3.30.70.330">
    <property type="match status" value="1"/>
</dbReference>
<dbReference type="EMBL" id="FN595231">
    <property type="protein sequence ID" value="CCB46677.1"/>
    <property type="molecule type" value="Genomic_DNA"/>
</dbReference>
<dbReference type="eggNOG" id="KOG3702">
    <property type="taxonomic scope" value="Eukaryota"/>
</dbReference>
<evidence type="ECO:0000256" key="3">
    <source>
        <dbReference type="ARBA" id="ARBA00022723"/>
    </source>
</evidence>
<keyword evidence="3" id="KW-0479">Metal-binding</keyword>
<dbReference type="HOGENOM" id="CLU_1443432_0_0_1"/>
<dbReference type="InterPro" id="IPR000504">
    <property type="entry name" value="RRM_dom"/>
</dbReference>
<keyword evidence="6" id="KW-0862">Zinc</keyword>
<keyword evidence="4" id="KW-0677">Repeat</keyword>
<comment type="subcellular location">
    <subcellularLocation>
        <location evidence="1">Nucleus</location>
    </subcellularLocation>
</comment>
<keyword evidence="12" id="KW-1185">Reference proteome</keyword>
<name>F6H2W6_VITVI</name>
<evidence type="ECO:0000259" key="10">
    <source>
        <dbReference type="PROSITE" id="PS50102"/>
    </source>
</evidence>
<evidence type="ECO:0000313" key="11">
    <source>
        <dbReference type="EMBL" id="CCB46677.1"/>
    </source>
</evidence>
<evidence type="ECO:0000256" key="7">
    <source>
        <dbReference type="ARBA" id="ARBA00023242"/>
    </source>
</evidence>
<feature type="compositionally biased region" description="Polar residues" evidence="9">
    <location>
        <begin position="147"/>
        <end position="188"/>
    </location>
</feature>
<feature type="domain" description="RRM" evidence="10">
    <location>
        <begin position="23"/>
        <end position="100"/>
    </location>
</feature>
<protein>
    <recommendedName>
        <fullName evidence="10">RRM domain-containing protein</fullName>
    </recommendedName>
</protein>
<dbReference type="PANTHER" id="PTHR14738:SF29">
    <property type="entry name" value="ZINC FINGER CCCH DOMAIN-CONTAINING PROTEIN 14"/>
    <property type="match status" value="1"/>
</dbReference>
<dbReference type="STRING" id="29760.F6H2W6"/>
<comment type="similarity">
    <text evidence="2">Belongs to the ZC3H14 family.</text>
</comment>
<dbReference type="GO" id="GO:0005634">
    <property type="term" value="C:nucleus"/>
    <property type="evidence" value="ECO:0007669"/>
    <property type="project" value="UniProtKB-SubCell"/>
</dbReference>
<dbReference type="PANTHER" id="PTHR14738">
    <property type="entry name" value="ZINC FINGER CCCH DOMAIN-CONTAINING PROTEIN 14"/>
    <property type="match status" value="1"/>
</dbReference>
<dbReference type="InterPro" id="IPR012677">
    <property type="entry name" value="Nucleotide-bd_a/b_plait_sf"/>
</dbReference>
<evidence type="ECO:0000256" key="5">
    <source>
        <dbReference type="ARBA" id="ARBA00022771"/>
    </source>
</evidence>
<dbReference type="Proteomes" id="UP000009183">
    <property type="component" value="Chromosome 4"/>
</dbReference>
<gene>
    <name evidence="11" type="ordered locus">VIT_04s0008g03030</name>
</gene>